<keyword evidence="2" id="KW-1185">Reference proteome</keyword>
<evidence type="ECO:0000313" key="1">
    <source>
        <dbReference type="EMBL" id="EXB95628.1"/>
    </source>
</evidence>
<dbReference type="Proteomes" id="UP000030645">
    <property type="component" value="Unassembled WGS sequence"/>
</dbReference>
<proteinExistence type="predicted"/>
<sequence length="73" mass="8458">MDVIHHLFSQTILSQKRVVSSRTDSKHSCHDCFVAKGFGLQTEMCKRWGKTKADQYKNDIEDDQDGETLLVWN</sequence>
<accession>W9RKJ3</accession>
<gene>
    <name evidence="1" type="ORF">L484_003313</name>
</gene>
<organism evidence="1 2">
    <name type="scientific">Morus notabilis</name>
    <dbReference type="NCBI Taxonomy" id="981085"/>
    <lineage>
        <taxon>Eukaryota</taxon>
        <taxon>Viridiplantae</taxon>
        <taxon>Streptophyta</taxon>
        <taxon>Embryophyta</taxon>
        <taxon>Tracheophyta</taxon>
        <taxon>Spermatophyta</taxon>
        <taxon>Magnoliopsida</taxon>
        <taxon>eudicotyledons</taxon>
        <taxon>Gunneridae</taxon>
        <taxon>Pentapetalae</taxon>
        <taxon>rosids</taxon>
        <taxon>fabids</taxon>
        <taxon>Rosales</taxon>
        <taxon>Moraceae</taxon>
        <taxon>Moreae</taxon>
        <taxon>Morus</taxon>
    </lineage>
</organism>
<reference evidence="2" key="1">
    <citation type="submission" date="2013-01" db="EMBL/GenBank/DDBJ databases">
        <title>Draft Genome Sequence of a Mulberry Tree, Morus notabilis C.K. Schneid.</title>
        <authorList>
            <person name="He N."/>
            <person name="Zhao S."/>
        </authorList>
    </citation>
    <scope>NUCLEOTIDE SEQUENCE</scope>
</reference>
<name>W9RKJ3_9ROSA</name>
<evidence type="ECO:0000313" key="2">
    <source>
        <dbReference type="Proteomes" id="UP000030645"/>
    </source>
</evidence>
<protein>
    <submittedName>
        <fullName evidence="1">Uncharacterized protein</fullName>
    </submittedName>
</protein>
<dbReference type="EMBL" id="KE345218">
    <property type="protein sequence ID" value="EXB95628.1"/>
    <property type="molecule type" value="Genomic_DNA"/>
</dbReference>
<dbReference type="AlphaFoldDB" id="W9RKJ3"/>